<sequence length="1029" mass="116829">MQFKKLASFKLDYAPQYHISKYISPRTKLQVVHVHHKSSPLVQGYFAVATECPTDSGTPHTLEHLVFMGSESYPYKGLLDTAGNLCMSSTNAWTATDQTVYTLTSAGWTGFKKLLPVYLDHILHPTLTDEACLTEVHHVDPEDLSDKGVVYSEMDAIESQSWFVTMLERQKRMFPEGSGYRSETGGLTPNLRVLSNDEIKRFHHELYSSSNLCLIICGNTPEDELLKIIGEWNATLPDVDESTRMRPFVDTPASQIPDRRLETVQSEVEFPELDESQGEILMSWVGERHTDYENDLAVSILLEYFTESALAPFTKELVEIEDPLANSTDYWTDDFIRSIISIGVHGVPTEKLEETKLKVLDILKTHEIDLERMQQVVDNNKWEYVLRVEKNGDSALSQAAITDFLYGNPDGSTLVESLKDMADFDALAKWDKQKWDDLRTRILVHNKPVIVLGKPSSQLYDKIEKDSAEFIAKRKAGLTPKDIEQMKTELQNAIDKNDKPIPKDLLQKFEIEDPVKSVDFIKTETINTSLDNADGGDLVCKIMAEKPKDFPLYLYAENFPSQFVEFHCLLDSTLIEDTSFLPLYHIFNELFSMPMMEDGKLIPFEEVVARLKSDTVDYQISLGMQGNAPDLIDFKIRCKTDKYQDAVKWIKRALFDIVFDESRVSVLLENYLNSIVEVKREGDIMLNSLCSRTLYKERSVKKSVDPLFVEDKLEEILDLIEDGQYKEKVLPKLESFRTHLIKNLNKFQIIVFGDIEKVGSKLFKPWSELIDAVQSRNTATSTTTIGVPSIPRTLDAITDLCASPSNKAFIITTPASESSYMNVITSIPFDMNYDHPDYAVVSLASEYLQCVEGPFWKGIRGSGLAYGANMLKMVEANCWGFNIYRGSDIVKCYETGKEIVNDYASGKIELDTQLIQGAISSIINRIASIENGYFAAASGKYVDDIVLKRGSDFTDRYLDRLNAVTVTDLQRVLGQYFTNLFDKTKSVVFVSCHPTKLDETRDFLKEQGFDVELEELEEEEEDESEDESE</sequence>
<feature type="domain" description="Peptidase M16 N-terminal" evidence="1">
    <location>
        <begin position="53"/>
        <end position="139"/>
    </location>
</feature>
<reference evidence="3 4" key="1">
    <citation type="journal article" date="2023" name="Elife">
        <title>Identification of key yeast species and microbe-microbe interactions impacting larval growth of Drosophila in the wild.</title>
        <authorList>
            <person name="Mure A."/>
            <person name="Sugiura Y."/>
            <person name="Maeda R."/>
            <person name="Honda K."/>
            <person name="Sakurai N."/>
            <person name="Takahashi Y."/>
            <person name="Watada M."/>
            <person name="Katoh T."/>
            <person name="Gotoh A."/>
            <person name="Gotoh Y."/>
            <person name="Taniguchi I."/>
            <person name="Nakamura K."/>
            <person name="Hayashi T."/>
            <person name="Katayama T."/>
            <person name="Uemura T."/>
            <person name="Hattori Y."/>
        </authorList>
    </citation>
    <scope>NUCLEOTIDE SEQUENCE [LARGE SCALE GENOMIC DNA]</scope>
    <source>
        <strain evidence="3 4">KH-74</strain>
    </source>
</reference>
<accession>A0AAV5RUW0</accession>
<dbReference type="FunFam" id="3.30.830.10:FF:000031">
    <property type="entry name" value="Putative zinc metalloprotease"/>
    <property type="match status" value="1"/>
</dbReference>
<dbReference type="Proteomes" id="UP001377567">
    <property type="component" value="Unassembled WGS sequence"/>
</dbReference>
<proteinExistence type="predicted"/>
<dbReference type="EMBL" id="BTGD01000005">
    <property type="protein sequence ID" value="GMM55315.1"/>
    <property type="molecule type" value="Genomic_DNA"/>
</dbReference>
<dbReference type="AlphaFoldDB" id="A0AAV5RUW0"/>
<evidence type="ECO:0000259" key="2">
    <source>
        <dbReference type="Pfam" id="PF05193"/>
    </source>
</evidence>
<comment type="caution">
    <text evidence="3">The sequence shown here is derived from an EMBL/GenBank/DDBJ whole genome shotgun (WGS) entry which is preliminary data.</text>
</comment>
<gene>
    <name evidence="3" type="ORF">DAKH74_019310</name>
</gene>
<dbReference type="InterPro" id="IPR007863">
    <property type="entry name" value="Peptidase_M16_C"/>
</dbReference>
<protein>
    <submittedName>
        <fullName evidence="3">Sdd3 protein</fullName>
    </submittedName>
</protein>
<dbReference type="Pfam" id="PF00675">
    <property type="entry name" value="Peptidase_M16"/>
    <property type="match status" value="1"/>
</dbReference>
<dbReference type="InterPro" id="IPR011765">
    <property type="entry name" value="Pept_M16_N"/>
</dbReference>
<dbReference type="Pfam" id="PF05193">
    <property type="entry name" value="Peptidase_M16_C"/>
    <property type="match status" value="1"/>
</dbReference>
<dbReference type="SUPFAM" id="SSF63411">
    <property type="entry name" value="LuxS/MPP-like metallohydrolase"/>
    <property type="match status" value="3"/>
</dbReference>
<organism evidence="3 4">
    <name type="scientific">Maudiozyma humilis</name>
    <name type="common">Sour dough yeast</name>
    <name type="synonym">Kazachstania humilis</name>
    <dbReference type="NCBI Taxonomy" id="51915"/>
    <lineage>
        <taxon>Eukaryota</taxon>
        <taxon>Fungi</taxon>
        <taxon>Dikarya</taxon>
        <taxon>Ascomycota</taxon>
        <taxon>Saccharomycotina</taxon>
        <taxon>Saccharomycetes</taxon>
        <taxon>Saccharomycetales</taxon>
        <taxon>Saccharomycetaceae</taxon>
        <taxon>Maudiozyma</taxon>
    </lineage>
</organism>
<dbReference type="InterPro" id="IPR011249">
    <property type="entry name" value="Metalloenz_LuxS/M16"/>
</dbReference>
<dbReference type="FunFam" id="3.30.830.10:FF:000015">
    <property type="entry name" value="Putative zinc metalloprotease"/>
    <property type="match status" value="1"/>
</dbReference>
<dbReference type="GO" id="GO:0046872">
    <property type="term" value="F:metal ion binding"/>
    <property type="evidence" value="ECO:0007669"/>
    <property type="project" value="InterPro"/>
</dbReference>
<dbReference type="PANTHER" id="PTHR43016">
    <property type="entry name" value="PRESEQUENCE PROTEASE"/>
    <property type="match status" value="1"/>
</dbReference>
<name>A0AAV5RUW0_MAUHU</name>
<evidence type="ECO:0000313" key="4">
    <source>
        <dbReference type="Proteomes" id="UP001377567"/>
    </source>
</evidence>
<dbReference type="PANTHER" id="PTHR43016:SF16">
    <property type="entry name" value="METALLOPROTEASE, PUTATIVE (AFU_ORTHOLOGUE AFUA_4G07610)-RELATED"/>
    <property type="match status" value="1"/>
</dbReference>
<feature type="domain" description="Peptidase M16 C-terminal" evidence="2">
    <location>
        <begin position="195"/>
        <end position="365"/>
    </location>
</feature>
<evidence type="ECO:0000313" key="3">
    <source>
        <dbReference type="EMBL" id="GMM55315.1"/>
    </source>
</evidence>
<dbReference type="Gene3D" id="3.30.830.10">
    <property type="entry name" value="Metalloenzyme, LuxS/M16 peptidase-like"/>
    <property type="match status" value="4"/>
</dbReference>
<keyword evidence="4" id="KW-1185">Reference proteome</keyword>
<evidence type="ECO:0000259" key="1">
    <source>
        <dbReference type="Pfam" id="PF00675"/>
    </source>
</evidence>